<evidence type="ECO:0000313" key="2">
    <source>
        <dbReference type="EMBL" id="CCI24265.1"/>
    </source>
</evidence>
<dbReference type="HOGENOM" id="CLU_1633495_0_0_3"/>
<proteinExistence type="predicted"/>
<accession>I4HQE1</accession>
<name>I4HQE1_MICAE</name>
<dbReference type="RefSeq" id="WP_004162187.1">
    <property type="nucleotide sequence ID" value="NZ_HE973580.1"/>
</dbReference>
<evidence type="ECO:0000313" key="3">
    <source>
        <dbReference type="Proteomes" id="UP000005291"/>
    </source>
</evidence>
<dbReference type="AlphaFoldDB" id="I4HQE1"/>
<evidence type="ECO:0000256" key="1">
    <source>
        <dbReference type="SAM" id="MobiDB-lite"/>
    </source>
</evidence>
<comment type="caution">
    <text evidence="2">The sequence shown here is derived from an EMBL/GenBank/DDBJ whole genome shotgun (WGS) entry which is preliminary data.</text>
</comment>
<dbReference type="EMBL" id="CAIN01000157">
    <property type="protein sequence ID" value="CCI24265.1"/>
    <property type="molecule type" value="Genomic_DNA"/>
</dbReference>
<protein>
    <recommendedName>
        <fullName evidence="4">SH3b domain-containing protein</fullName>
    </recommendedName>
</protein>
<evidence type="ECO:0008006" key="4">
    <source>
        <dbReference type="Google" id="ProtNLM"/>
    </source>
</evidence>
<reference evidence="2 3" key="1">
    <citation type="submission" date="2012-04" db="EMBL/GenBank/DDBJ databases">
        <authorList>
            <person name="Genoscope - CEA"/>
        </authorList>
    </citation>
    <scope>NUCLEOTIDE SEQUENCE [LARGE SCALE GENOMIC DNA]</scope>
    <source>
        <strain evidence="2 3">9808</strain>
    </source>
</reference>
<dbReference type="Proteomes" id="UP000005291">
    <property type="component" value="Unassembled WGS sequence"/>
</dbReference>
<gene>
    <name evidence="2" type="ORF">MICAG_240016</name>
</gene>
<sequence length="162" mass="18088">MSRPDPAGNFENSEPGAHGQLPGEDPKIIHKNYDAGFASLSAGSSVFLQVKSTGEGEYVNIDSGGWAQITKSAETKYVLVPYYENYYVVVASGDWKGYYLSYNRNYYVGAYRSWINASYWSVEPLDCSPYPGLYSYKKSHIFYLCCNGVADKISPLIHIFSP</sequence>
<organism evidence="2 3">
    <name type="scientific">Microcystis aeruginosa PCC 9808</name>
    <dbReference type="NCBI Taxonomy" id="1160284"/>
    <lineage>
        <taxon>Bacteria</taxon>
        <taxon>Bacillati</taxon>
        <taxon>Cyanobacteriota</taxon>
        <taxon>Cyanophyceae</taxon>
        <taxon>Oscillatoriophycideae</taxon>
        <taxon>Chroococcales</taxon>
        <taxon>Microcystaceae</taxon>
        <taxon>Microcystis</taxon>
    </lineage>
</organism>
<feature type="region of interest" description="Disordered" evidence="1">
    <location>
        <begin position="1"/>
        <end position="23"/>
    </location>
</feature>